<sequence>MAKWADGGRDKRGQQTKQTTTSTAVPRALAVPSANRGKKKDRQGLASFFSGQKKEIGCLLGSGVFVIRRRWPTKKKGSDLRRLLFLVRHTSLSSPSQQLPVRISHVPLMPSSLSIEIDPMSAGPRGRSRSASLPLPIRRDSTTAVATVSLAMHGTDRTARGQVARPTATTMTATIFAGRARRKRTKAFLLRGPGAASRAVADALYS</sequence>
<dbReference type="Proteomes" id="UP001253637">
    <property type="component" value="Segment"/>
</dbReference>
<feature type="compositionally biased region" description="Polar residues" evidence="1">
    <location>
        <begin position="15"/>
        <end position="24"/>
    </location>
</feature>
<evidence type="ECO:0000256" key="1">
    <source>
        <dbReference type="SAM" id="MobiDB-lite"/>
    </source>
</evidence>
<organism evidence="2 3">
    <name type="scientific">Pandoravirus japonicus</name>
    <dbReference type="NCBI Taxonomy" id="2823154"/>
    <lineage>
        <taxon>Viruses</taxon>
        <taxon>Pandoravirus</taxon>
    </lineage>
</organism>
<proteinExistence type="predicted"/>
<name>A0A811BTX3_9VIRU</name>
<feature type="compositionally biased region" description="Basic and acidic residues" evidence="1">
    <location>
        <begin position="1"/>
        <end position="13"/>
    </location>
</feature>
<reference evidence="2" key="1">
    <citation type="submission" date="2021-04" db="EMBL/GenBank/DDBJ databases">
        <title>Draft Genome Sequence of Pandoravirus japonicus, Isolated from the Sabaishi River of Niigata, Japan.</title>
        <authorList>
            <person name="Hosokawa N."/>
            <person name="Takahashi H."/>
            <person name="Aoki K."/>
            <person name="Takemura M."/>
        </authorList>
    </citation>
    <scope>NUCLEOTIDE SEQUENCE</scope>
</reference>
<protein>
    <submittedName>
        <fullName evidence="2">Uncharacterized protein</fullName>
    </submittedName>
</protein>
<accession>A0A811BTX3</accession>
<dbReference type="EMBL" id="LC625835">
    <property type="protein sequence ID" value="BCU03931.1"/>
    <property type="molecule type" value="Genomic_DNA"/>
</dbReference>
<evidence type="ECO:0000313" key="3">
    <source>
        <dbReference type="Proteomes" id="UP001253637"/>
    </source>
</evidence>
<evidence type="ECO:0000313" key="2">
    <source>
        <dbReference type="EMBL" id="BCU03931.1"/>
    </source>
</evidence>
<feature type="region of interest" description="Disordered" evidence="1">
    <location>
        <begin position="1"/>
        <end position="42"/>
    </location>
</feature>